<evidence type="ECO:0000313" key="4">
    <source>
        <dbReference type="Proteomes" id="UP000281677"/>
    </source>
</evidence>
<evidence type="ECO:0000256" key="1">
    <source>
        <dbReference type="SAM" id="MobiDB-lite"/>
    </source>
</evidence>
<dbReference type="SUPFAM" id="SSF52799">
    <property type="entry name" value="(Phosphotyrosine protein) phosphatases II"/>
    <property type="match status" value="1"/>
</dbReference>
<organism evidence="3 4">
    <name type="scientific">Hortaea werneckii</name>
    <name type="common">Black yeast</name>
    <name type="synonym">Cladosporium werneckii</name>
    <dbReference type="NCBI Taxonomy" id="91943"/>
    <lineage>
        <taxon>Eukaryota</taxon>
        <taxon>Fungi</taxon>
        <taxon>Dikarya</taxon>
        <taxon>Ascomycota</taxon>
        <taxon>Pezizomycotina</taxon>
        <taxon>Dothideomycetes</taxon>
        <taxon>Dothideomycetidae</taxon>
        <taxon>Mycosphaerellales</taxon>
        <taxon>Teratosphaeriaceae</taxon>
        <taxon>Hortaea</taxon>
    </lineage>
</organism>
<comment type="caution">
    <text evidence="3">The sequence shown here is derived from an EMBL/GenBank/DDBJ whole genome shotgun (WGS) entry which is preliminary data.</text>
</comment>
<dbReference type="InterPro" id="IPR000340">
    <property type="entry name" value="Dual-sp_phosphatase_cat-dom"/>
</dbReference>
<dbReference type="CDD" id="cd14498">
    <property type="entry name" value="DSP"/>
    <property type="match status" value="1"/>
</dbReference>
<dbReference type="GO" id="GO:1990444">
    <property type="term" value="F:F-box domain binding"/>
    <property type="evidence" value="ECO:0007669"/>
    <property type="project" value="TreeGrafter"/>
</dbReference>
<evidence type="ECO:0000313" key="3">
    <source>
        <dbReference type="EMBL" id="RMZ21035.1"/>
    </source>
</evidence>
<proteinExistence type="predicted"/>
<dbReference type="PANTHER" id="PTHR46588:SF1">
    <property type="entry name" value="SERINE_THREONINE_TYROSINE-INTERACTING PROTEIN"/>
    <property type="match status" value="1"/>
</dbReference>
<dbReference type="Proteomes" id="UP000281677">
    <property type="component" value="Unassembled WGS sequence"/>
</dbReference>
<evidence type="ECO:0000259" key="2">
    <source>
        <dbReference type="PROSITE" id="PS50056"/>
    </source>
</evidence>
<accession>A0A3M7I6R0</accession>
<dbReference type="GO" id="GO:0005654">
    <property type="term" value="C:nucleoplasm"/>
    <property type="evidence" value="ECO:0007669"/>
    <property type="project" value="TreeGrafter"/>
</dbReference>
<dbReference type="OrthoDB" id="10252009at2759"/>
<feature type="region of interest" description="Disordered" evidence="1">
    <location>
        <begin position="464"/>
        <end position="515"/>
    </location>
</feature>
<reference evidence="3 4" key="1">
    <citation type="journal article" date="2018" name="BMC Genomics">
        <title>Genomic evidence for intraspecific hybridization in a clonal and extremely halotolerant yeast.</title>
        <authorList>
            <person name="Gostincar C."/>
            <person name="Stajich J.E."/>
            <person name="Zupancic J."/>
            <person name="Zalar P."/>
            <person name="Gunde-Cimerman N."/>
        </authorList>
    </citation>
    <scope>NUCLEOTIDE SEQUENCE [LARGE SCALE GENOMIC DNA]</scope>
    <source>
        <strain evidence="3 4">EXF-120</strain>
    </source>
</reference>
<dbReference type="GO" id="GO:0005737">
    <property type="term" value="C:cytoplasm"/>
    <property type="evidence" value="ECO:0007669"/>
    <property type="project" value="TreeGrafter"/>
</dbReference>
<gene>
    <name evidence="3" type="ORF">D0859_14954</name>
</gene>
<dbReference type="GO" id="GO:0062026">
    <property type="term" value="P:negative regulation of SCF-dependent proteasomal ubiquitin-dependent catabolic process"/>
    <property type="evidence" value="ECO:0007669"/>
    <property type="project" value="TreeGrafter"/>
</dbReference>
<protein>
    <recommendedName>
        <fullName evidence="2">Tyrosine specific protein phosphatases domain-containing protein</fullName>
    </recommendedName>
</protein>
<dbReference type="GO" id="GO:0070372">
    <property type="term" value="P:regulation of ERK1 and ERK2 cascade"/>
    <property type="evidence" value="ECO:0007669"/>
    <property type="project" value="TreeGrafter"/>
</dbReference>
<dbReference type="InterPro" id="IPR029021">
    <property type="entry name" value="Prot-tyrosine_phosphatase-like"/>
</dbReference>
<feature type="compositionally biased region" description="Basic and acidic residues" evidence="1">
    <location>
        <begin position="493"/>
        <end position="502"/>
    </location>
</feature>
<dbReference type="AlphaFoldDB" id="A0A3M7I6R0"/>
<dbReference type="Pfam" id="PF00782">
    <property type="entry name" value="DSPc"/>
    <property type="match status" value="1"/>
</dbReference>
<feature type="compositionally biased region" description="Acidic residues" evidence="1">
    <location>
        <begin position="468"/>
        <end position="482"/>
    </location>
</feature>
<dbReference type="Gene3D" id="3.90.190.10">
    <property type="entry name" value="Protein tyrosine phosphatase superfamily"/>
    <property type="match status" value="1"/>
</dbReference>
<dbReference type="EMBL" id="QWIT01000716">
    <property type="protein sequence ID" value="RMZ21035.1"/>
    <property type="molecule type" value="Genomic_DNA"/>
</dbReference>
<dbReference type="PANTHER" id="PTHR46588">
    <property type="entry name" value="SERINE/THREONINE/TYROSINE-INTERACTING PROTEIN"/>
    <property type="match status" value="1"/>
</dbReference>
<dbReference type="VEuPathDB" id="FungiDB:BTJ68_08292"/>
<dbReference type="InterPro" id="IPR052449">
    <property type="entry name" value="STYX-Interacting_Phosphatase"/>
</dbReference>
<dbReference type="InterPro" id="IPR000387">
    <property type="entry name" value="Tyr_Pase_dom"/>
</dbReference>
<name>A0A3M7I6R0_HORWE</name>
<sequence length="552" mass="59843">MASAELDAFTYPHKTAEYSYRVPTPPRIVVPPPALNSQALPEITLNALRSANFLSAVNYHNLVSQNAVLEWTYERRREAQMILPYLYLGPMPACKDEAFLKGEKNHMPLPAPTTNTDNDPTLPASSPSITLLLGIRHQSLSLPNKLMTNALHRTTHLLQIEHHLIDLTSTHDLISLFPRTTALITAHLARHHATTGRIGKVLVFCESGNERSAAVVAAYLMEVHADVDFIKAMQLVQAQRFCVNFDDGIKRLLQGYWDILCARRQVEREVAAGGSSGRGLGREGRRINIPRDLGLLRGPRTRLLLLVTGGGFGINALSPRAGLAIFVDNCIVDFVAELVDEARARLVARGEGDFAFELADLGVVQEIAVLVAELDFFFCHAAVVHHLLRGPAGRHDHVVLGVVGDGGCGTVGGLAGGRGTGARGGVEGVFGVVVEEVVAVPVPGREELDRVAFGFRPHVAVGERGVEAEDDDAGAEEDDGGEAADGRAVLQREGADADAGREEVEDLGEGDDGEVEGWEVVVQEELSAWFIPYSFYFTSLSAQGKMTYRCMR</sequence>
<feature type="domain" description="Tyrosine specific protein phosphatases" evidence="2">
    <location>
        <begin position="171"/>
        <end position="240"/>
    </location>
</feature>
<feature type="compositionally biased region" description="Acidic residues" evidence="1">
    <location>
        <begin position="503"/>
        <end position="515"/>
    </location>
</feature>
<dbReference type="PROSITE" id="PS50056">
    <property type="entry name" value="TYR_PHOSPHATASE_2"/>
    <property type="match status" value="1"/>
</dbReference>